<protein>
    <submittedName>
        <fullName evidence="3">VIR protein</fullName>
    </submittedName>
</protein>
<feature type="region of interest" description="Disordered" evidence="1">
    <location>
        <begin position="290"/>
        <end position="318"/>
    </location>
</feature>
<dbReference type="Pfam" id="PF05795">
    <property type="entry name" value="Plasmodium_Vir"/>
    <property type="match status" value="1"/>
</dbReference>
<feature type="transmembrane region" description="Helical" evidence="2">
    <location>
        <begin position="384"/>
        <end position="407"/>
    </location>
</feature>
<gene>
    <name evidence="3" type="ORF">PVT01_030033400</name>
</gene>
<organism evidence="3 4">
    <name type="scientific">Plasmodium vivax</name>
    <name type="common">malaria parasite P. vivax</name>
    <dbReference type="NCBI Taxonomy" id="5855"/>
    <lineage>
        <taxon>Eukaryota</taxon>
        <taxon>Sar</taxon>
        <taxon>Alveolata</taxon>
        <taxon>Apicomplexa</taxon>
        <taxon>Aconoidasida</taxon>
        <taxon>Haemosporida</taxon>
        <taxon>Plasmodiidae</taxon>
        <taxon>Plasmodium</taxon>
        <taxon>Plasmodium (Plasmodium)</taxon>
    </lineage>
</organism>
<feature type="compositionally biased region" description="Polar residues" evidence="1">
    <location>
        <begin position="294"/>
        <end position="306"/>
    </location>
</feature>
<accession>A0A1G4GSE7</accession>
<keyword evidence="2" id="KW-1133">Transmembrane helix</keyword>
<dbReference type="InterPro" id="IPR008780">
    <property type="entry name" value="Plasmodium_Vir"/>
</dbReference>
<dbReference type="Proteomes" id="UP000196402">
    <property type="component" value="Chromosome 3"/>
</dbReference>
<name>A0A1G4GSE7_PLAVI</name>
<evidence type="ECO:0000313" key="4">
    <source>
        <dbReference type="Proteomes" id="UP000196402"/>
    </source>
</evidence>
<sequence length="462" mass="52757">MAPDSTDLSKFNYNEENVFNNFHSQKIHNALKKDVSGTDYDKYCEDKNLNVTEKNDVKNLCKKITHNLKKLSTIENIGKNNNERCLNVKYWIYGQLIKLLNKNAYSNNRKSLIEYFSDAENMIYKELISSGYPCPVEIDNEINKLEEQVLLYDYFKNYHSIIEWNNSSNKKDCEKYSAYVKSIISHYDKIKKSDCCGTEYYDCEDYFKCEEQYNPNSILKNLRCNGKQAEDLPENTVAKDEKENGSSTSMDDLKFHFFSCTVIEKKDGEPGEIRLCSVRPLYEYTYPPAVESGLSDSTPAEGSVNGTDGEGAVSTSENEGEADCIAKNLVRGANGKCEEPDVRRNGVIGFKVETSQPINRVRSYISELNRMYSNSEDNISKDPMFRSVTVGGLSVGVMFTLFAYYKFTPLGSWMRRKLQGNRRTIPNHLEYFEQAPLPRKAPSGNVNAKNKRINIAYQSTGV</sequence>
<reference evidence="3 4" key="1">
    <citation type="submission" date="2016-07" db="EMBL/GenBank/DDBJ databases">
        <authorList>
            <consortium name="Pathogen Informatics"/>
        </authorList>
    </citation>
    <scope>NUCLEOTIDE SEQUENCE [LARGE SCALE GENOMIC DNA]</scope>
</reference>
<dbReference type="AlphaFoldDB" id="A0A1G4GSE7"/>
<proteinExistence type="predicted"/>
<dbReference type="EMBL" id="LT615241">
    <property type="protein sequence ID" value="SCO65519.1"/>
    <property type="molecule type" value="Genomic_DNA"/>
</dbReference>
<dbReference type="VEuPathDB" id="PlasmoDB:PVPAM_030027500"/>
<keyword evidence="2" id="KW-0812">Transmembrane</keyword>
<evidence type="ECO:0000256" key="1">
    <source>
        <dbReference type="SAM" id="MobiDB-lite"/>
    </source>
</evidence>
<dbReference type="VEuPathDB" id="PlasmoDB:PVW1_030030300"/>
<keyword evidence="2" id="KW-0472">Membrane</keyword>
<evidence type="ECO:0000256" key="2">
    <source>
        <dbReference type="SAM" id="Phobius"/>
    </source>
</evidence>
<evidence type="ECO:0000313" key="3">
    <source>
        <dbReference type="EMBL" id="SCO65519.1"/>
    </source>
</evidence>
<dbReference type="VEuPathDB" id="PlasmoDB:PVP01_0004340"/>
<dbReference type="VEuPathDB" id="PlasmoDB:PVX_096003"/>